<proteinExistence type="predicted"/>
<evidence type="ECO:0008006" key="3">
    <source>
        <dbReference type="Google" id="ProtNLM"/>
    </source>
</evidence>
<dbReference type="Pfam" id="PF13809">
    <property type="entry name" value="Tubulin_2"/>
    <property type="match status" value="1"/>
</dbReference>
<reference evidence="1" key="1">
    <citation type="submission" date="2022-01" db="EMBL/GenBank/DDBJ databases">
        <title>Draft genome of Methanogenium marinum DSM 15558.</title>
        <authorList>
            <person name="Chen S.-C."/>
            <person name="You Y.-T."/>
        </authorList>
    </citation>
    <scope>NUCLEOTIDE SEQUENCE</scope>
    <source>
        <strain evidence="1">DSM 15558</strain>
    </source>
</reference>
<keyword evidence="2" id="KW-1185">Reference proteome</keyword>
<dbReference type="InterPro" id="IPR025904">
    <property type="entry name" value="Tubulin-like"/>
</dbReference>
<dbReference type="Gene3D" id="3.40.50.1440">
    <property type="entry name" value="Tubulin/FtsZ, GTPase domain"/>
    <property type="match status" value="1"/>
</dbReference>
<dbReference type="AlphaFoldDB" id="A0A9Q4PYC3"/>
<evidence type="ECO:0000313" key="1">
    <source>
        <dbReference type="EMBL" id="MDE4908413.1"/>
    </source>
</evidence>
<dbReference type="InterPro" id="IPR036525">
    <property type="entry name" value="Tubulin/FtsZ_GTPase_sf"/>
</dbReference>
<sequence length="1086" mass="123567">MAHDDIIEGKAFQMPDELTVVAIGGCGKKLINNLYDHEWFLEHYLSDGKRLTLYTIDTDSNQRKDDIKRSERIEAKVGEIQRTNNQMGGSVKSYHYHLPDLANVERVSSLTSKEISEQIKNRRERPLVDVWWMNDPEYGFDYQMLKQIDKNIVDDFGGGVHRRRAISKAVFYKAITQGGEQFPSFQGHGPVAIVVGLGGGTGSGMFIDLARYIKEKRGQESKIWLFVVLPAASEGEKEQLNAAIALSEIEYLNMKDDKLFNYIIISSLSPTGYVDGGDRKQEVVEFDSAFPYMFINSFYLPTADISAIVDAKKDYSGFIFADSHVIEYPVENLRSLKKGFEDVIESLSGIGQNREKILKEVSDFIATNESLYPEEFSKTDTEITHDDVNLYRKEIEKIKKVWENDITDLLNFKTQSIIESAVTNNMPEELKEISLVTDFDKLSEYVSRLKKSLENESKPHENAKDQELYEVIKKNLQLLEEMSVLLKKTLLVDGKSARIALVNVIRGEENFGKVSGELSSRESALRGEISEADVRVKKKRLELEDITKEQNRMLDLIRSEVNALAKPIDDYVALGHGTATGAGQDSIEILERAFLDKFSALLFALKEKLNQSEKKKAKPVKRDAWLASLPLGDLQGDIENLEKATSTDFSYLRDLAESVSLYFYNDYMVRVSKKQGFTDSILGRKLNFEMFRSEKATKEERIRKISQMHPGKISIRDPFEVFIQDKFLTREFDTRLVSLREATIAPILSQFNLESEEKAELVRSFSGRDTASILASIRETLTGIVNTREGYSSNIGNTNTEIDLLIHSQKMMQQKIEFLKKIDNLVSSTFDPRKKFNTGLDSYESGLRTIDEKRKSGNTTIEGMYRTWFGEINPNVLSLLRDDSDLSVLDYDEEGKREIEKLYNIVQWKYKELVDAHKLGINNISIGYGSAGTERWSFDKAALVASSPSRWLSQLIDNKGSDFRRNLVKSLDLKGVDSAKVNSHNYTKPWEISLTFFAAASFLDNISPLTTGGGYWEKYEKSKDNILHHALYLHEGKYIVREKTLLLTEAAEIADLESGSKTQIEEAKKRVLDLYTVKDIKEAVRE</sequence>
<dbReference type="EMBL" id="JAKELO010000002">
    <property type="protein sequence ID" value="MDE4908413.1"/>
    <property type="molecule type" value="Genomic_DNA"/>
</dbReference>
<name>A0A9Q4PYC3_9EURY</name>
<evidence type="ECO:0000313" key="2">
    <source>
        <dbReference type="Proteomes" id="UP001143747"/>
    </source>
</evidence>
<dbReference type="SUPFAM" id="SSF52490">
    <property type="entry name" value="Tubulin nucleotide-binding domain-like"/>
    <property type="match status" value="1"/>
</dbReference>
<protein>
    <recommendedName>
        <fullName evidence="3">Tubulin like</fullName>
    </recommendedName>
</protein>
<gene>
    <name evidence="1" type="ORF">L0665_07280</name>
</gene>
<accession>A0A9Q4PYC3</accession>
<dbReference type="RefSeq" id="WP_274925041.1">
    <property type="nucleotide sequence ID" value="NZ_JAKELO010000002.1"/>
</dbReference>
<organism evidence="1 2">
    <name type="scientific">Methanogenium marinum</name>
    <dbReference type="NCBI Taxonomy" id="348610"/>
    <lineage>
        <taxon>Archaea</taxon>
        <taxon>Methanobacteriati</taxon>
        <taxon>Methanobacteriota</taxon>
        <taxon>Stenosarchaea group</taxon>
        <taxon>Methanomicrobia</taxon>
        <taxon>Methanomicrobiales</taxon>
        <taxon>Methanomicrobiaceae</taxon>
        <taxon>Methanogenium</taxon>
    </lineage>
</organism>
<comment type="caution">
    <text evidence="1">The sequence shown here is derived from an EMBL/GenBank/DDBJ whole genome shotgun (WGS) entry which is preliminary data.</text>
</comment>
<dbReference type="Proteomes" id="UP001143747">
    <property type="component" value="Unassembled WGS sequence"/>
</dbReference>